<dbReference type="OrthoDB" id="9801500at2"/>
<keyword evidence="2" id="KW-1185">Reference proteome</keyword>
<name>H3NHB2_9LACT</name>
<dbReference type="RefSeq" id="WP_006308136.1">
    <property type="nucleotide sequence ID" value="NZ_JH601133.1"/>
</dbReference>
<accession>H3NHB2</accession>
<dbReference type="InterPro" id="IPR027396">
    <property type="entry name" value="DsrEFH-like"/>
</dbReference>
<dbReference type="AlphaFoldDB" id="H3NHB2"/>
<dbReference type="SUPFAM" id="SSF75169">
    <property type="entry name" value="DsrEFH-like"/>
    <property type="match status" value="1"/>
</dbReference>
<organism evidence="1 2">
    <name type="scientific">Facklamia languida CCUG 37842</name>
    <dbReference type="NCBI Taxonomy" id="883113"/>
    <lineage>
        <taxon>Bacteria</taxon>
        <taxon>Bacillati</taxon>
        <taxon>Bacillota</taxon>
        <taxon>Bacilli</taxon>
        <taxon>Lactobacillales</taxon>
        <taxon>Aerococcaceae</taxon>
        <taxon>Facklamia</taxon>
    </lineage>
</organism>
<reference evidence="1 2" key="1">
    <citation type="submission" date="2012-01" db="EMBL/GenBank/DDBJ databases">
        <title>The Genome Sequence of Facklamia languida CCUG 37842.</title>
        <authorList>
            <consortium name="The Broad Institute Genome Sequencing Platform"/>
            <person name="Earl A."/>
            <person name="Ward D."/>
            <person name="Feldgarden M."/>
            <person name="Gevers D."/>
            <person name="Huys G."/>
            <person name="Young S.K."/>
            <person name="Zeng Q."/>
            <person name="Gargeya S."/>
            <person name="Fitzgerald M."/>
            <person name="Haas B."/>
            <person name="Abouelleil A."/>
            <person name="Alvarado L."/>
            <person name="Arachchi H.M."/>
            <person name="Berlin A."/>
            <person name="Chapman S.B."/>
            <person name="Gearin G."/>
            <person name="Goldberg J."/>
            <person name="Griggs A."/>
            <person name="Gujja S."/>
            <person name="Hansen M."/>
            <person name="Heiman D."/>
            <person name="Howarth C."/>
            <person name="Larimer J."/>
            <person name="Lui A."/>
            <person name="MacDonald P.J.P."/>
            <person name="McCowen C."/>
            <person name="Montmayeur A."/>
            <person name="Murphy C."/>
            <person name="Neiman D."/>
            <person name="Pearson M."/>
            <person name="Priest M."/>
            <person name="Roberts A."/>
            <person name="Saif S."/>
            <person name="Shea T."/>
            <person name="Sisk P."/>
            <person name="Stolte C."/>
            <person name="Sykes S."/>
            <person name="Wortman J."/>
            <person name="Nusbaum C."/>
            <person name="Birren B."/>
        </authorList>
    </citation>
    <scope>NUCLEOTIDE SEQUENCE [LARGE SCALE GENOMIC DNA]</scope>
    <source>
        <strain evidence="1 2">CCUG 37842</strain>
    </source>
</reference>
<comment type="caution">
    <text evidence="1">The sequence shown here is derived from an EMBL/GenBank/DDBJ whole genome shotgun (WGS) entry which is preliminary data.</text>
</comment>
<dbReference type="NCBIfam" id="TIGR03527">
    <property type="entry name" value="selenium_YedF"/>
    <property type="match status" value="1"/>
</dbReference>
<sequence>MSEHIIILNNDRLGSGNDELGKVLMKSFLSVVAQDDDLPKEIILYNGGVLLAKEGADTLEDLKSLADKGVAIKACGTCVSFYEMEDQLAVGEKTNMRYIYEQQRSHSQVVIPA</sequence>
<gene>
    <name evidence="1" type="ORF">HMPREF9708_00251</name>
</gene>
<dbReference type="EMBL" id="AGEG01000002">
    <property type="protein sequence ID" value="EHR38167.1"/>
    <property type="molecule type" value="Genomic_DNA"/>
</dbReference>
<dbReference type="eggNOG" id="COG0425">
    <property type="taxonomic scope" value="Bacteria"/>
</dbReference>
<dbReference type="PATRIC" id="fig|883113.3.peg.255"/>
<dbReference type="HOGENOM" id="CLU_097491_1_0_9"/>
<protein>
    <submittedName>
        <fullName evidence="1">Selenium metabolism protein YedF</fullName>
    </submittedName>
</protein>
<proteinExistence type="predicted"/>
<evidence type="ECO:0000313" key="2">
    <source>
        <dbReference type="Proteomes" id="UP000006190"/>
    </source>
</evidence>
<evidence type="ECO:0000313" key="1">
    <source>
        <dbReference type="EMBL" id="EHR38167.1"/>
    </source>
</evidence>
<dbReference type="InterPro" id="IPR019870">
    <property type="entry name" value="Se_metab_YedF"/>
</dbReference>
<dbReference type="STRING" id="883113.HMPREF9708_00251"/>
<dbReference type="Proteomes" id="UP000006190">
    <property type="component" value="Unassembled WGS sequence"/>
</dbReference>